<dbReference type="Pfam" id="PF00753">
    <property type="entry name" value="Lactamase_B"/>
    <property type="match status" value="1"/>
</dbReference>
<dbReference type="EMBL" id="CP003117">
    <property type="protein sequence ID" value="AET64750.1"/>
    <property type="molecule type" value="Genomic_DNA"/>
</dbReference>
<dbReference type="InterPro" id="IPR001279">
    <property type="entry name" value="Metallo-B-lactamas"/>
</dbReference>
<dbReference type="GeneID" id="12510555"/>
<dbReference type="PATRIC" id="fig|1110509.7.peg.1540"/>
<dbReference type="SUPFAM" id="SSF56281">
    <property type="entry name" value="Metallo-hydrolase/oxidoreductase"/>
    <property type="match status" value="1"/>
</dbReference>
<dbReference type="Gene3D" id="3.60.15.10">
    <property type="entry name" value="Ribonuclease Z/Hydroxyacylglutathione hydrolase-like"/>
    <property type="match status" value="1"/>
</dbReference>
<dbReference type="RefSeq" id="WP_014586934.1">
    <property type="nucleotide sequence ID" value="NC_017527.1"/>
</dbReference>
<name>G7WKC3_METH6</name>
<protein>
    <submittedName>
        <fullName evidence="2">Beta-lactamase domain protein</fullName>
    </submittedName>
</protein>
<organism evidence="2 3">
    <name type="scientific">Methanothrix harundinacea (strain 6Ac)</name>
    <name type="common">Methanosaeta harundinacea</name>
    <dbReference type="NCBI Taxonomy" id="1110509"/>
    <lineage>
        <taxon>Archaea</taxon>
        <taxon>Methanobacteriati</taxon>
        <taxon>Methanobacteriota</taxon>
        <taxon>Stenosarchaea group</taxon>
        <taxon>Methanomicrobia</taxon>
        <taxon>Methanotrichales</taxon>
        <taxon>Methanotrichaceae</taxon>
        <taxon>Methanothrix</taxon>
    </lineage>
</organism>
<keyword evidence="3" id="KW-1185">Reference proteome</keyword>
<evidence type="ECO:0000259" key="1">
    <source>
        <dbReference type="SMART" id="SM00849"/>
    </source>
</evidence>
<feature type="domain" description="Metallo-beta-lactamase" evidence="1">
    <location>
        <begin position="35"/>
        <end position="311"/>
    </location>
</feature>
<proteinExistence type="predicted"/>
<sequence length="357" mass="38743">MKIEVWTWGTGGPFGRELGVGANRRRRGHTATSIVIPAGEAGGAPGAHILIDAGAPVVERMIEAGVTAPDLLFLTHPHFDHVSDLDRLANSRMRGLMVRSGVRDFERAAKLFGPLPVIGTEDCLHHPEDGVMGRFGYLGGLVSWRPLSDYDVWQRVRRPDGALLPPESRGEALMLAGASRRSGGAVEGAPSERVGLPDPGSLFPFEIKALPVRHSKHSPGSCLFVFRLGFGPVGSPGGDGPRVRSVVISGDFKTMEEGVLESPDLRDPACLVLDANTIKAPGDYHASLEEERALIDRWTSGEEEVLVLFNHLSGFGDYRGGFYDHVPDDEEWRAAARFPTKPKVTVRIAEDGECYRI</sequence>
<dbReference type="SMART" id="SM00849">
    <property type="entry name" value="Lactamase_B"/>
    <property type="match status" value="1"/>
</dbReference>
<dbReference type="OrthoDB" id="73420at2157"/>
<evidence type="ECO:0000313" key="2">
    <source>
        <dbReference type="EMBL" id="AET64750.1"/>
    </source>
</evidence>
<dbReference type="HOGENOM" id="CLU_775253_0_0_2"/>
<dbReference type="Proteomes" id="UP000005877">
    <property type="component" value="Chromosome"/>
</dbReference>
<dbReference type="STRING" id="1110509.Mhar_1386"/>
<dbReference type="InterPro" id="IPR036866">
    <property type="entry name" value="RibonucZ/Hydroxyglut_hydro"/>
</dbReference>
<evidence type="ECO:0000313" key="3">
    <source>
        <dbReference type="Proteomes" id="UP000005877"/>
    </source>
</evidence>
<reference evidence="2 3" key="1">
    <citation type="journal article" date="2012" name="PLoS ONE">
        <title>The genome characteristics and predicted function of methyl-group oxidation pathway in the obligate aceticlastic methanogens, Methanosaeta spp.</title>
        <authorList>
            <person name="Zhu J."/>
            <person name="Zheng H."/>
            <person name="Ai G."/>
            <person name="Zhang G."/>
            <person name="Liu D."/>
            <person name="Liu X."/>
            <person name="Dong X."/>
        </authorList>
    </citation>
    <scope>NUCLEOTIDE SEQUENCE [LARGE SCALE GENOMIC DNA]</scope>
    <source>
        <strain evidence="2 3">6Ac</strain>
    </source>
</reference>
<dbReference type="KEGG" id="mhi:Mhar_1386"/>
<accession>G7WKC3</accession>
<dbReference type="AlphaFoldDB" id="G7WKC3"/>
<gene>
    <name evidence="2" type="ordered locus">Mhar_1386</name>
</gene>